<dbReference type="EMBL" id="CAAHFH010000004">
    <property type="protein sequence ID" value="VGO23563.1"/>
    <property type="molecule type" value="Genomic_DNA"/>
</dbReference>
<dbReference type="Gene3D" id="3.20.20.100">
    <property type="entry name" value="NADP-dependent oxidoreductase domain"/>
    <property type="match status" value="1"/>
</dbReference>
<dbReference type="CDD" id="cd19100">
    <property type="entry name" value="AKR_unchar"/>
    <property type="match status" value="1"/>
</dbReference>
<dbReference type="AlphaFoldDB" id="A0A6C2UUA1"/>
<dbReference type="InterPro" id="IPR036812">
    <property type="entry name" value="NAD(P)_OxRdtase_dom_sf"/>
</dbReference>
<dbReference type="Proteomes" id="UP000346198">
    <property type="component" value="Unassembled WGS sequence"/>
</dbReference>
<evidence type="ECO:0000259" key="1">
    <source>
        <dbReference type="Pfam" id="PF00248"/>
    </source>
</evidence>
<protein>
    <submittedName>
        <fullName evidence="2">General stress protein 69</fullName>
    </submittedName>
</protein>
<feature type="domain" description="NADP-dependent oxidoreductase" evidence="1">
    <location>
        <begin position="46"/>
        <end position="242"/>
    </location>
</feature>
<dbReference type="Pfam" id="PF00248">
    <property type="entry name" value="Aldo_ket_red"/>
    <property type="match status" value="1"/>
</dbReference>
<accession>A0A6C2UUA1</accession>
<gene>
    <name evidence="2" type="primary">yhdN_10</name>
    <name evidence="2" type="ORF">SCARR_05670</name>
</gene>
<evidence type="ECO:0000313" key="2">
    <source>
        <dbReference type="EMBL" id="VGO23563.1"/>
    </source>
</evidence>
<sequence>MKRRPFMKTSLAASGYWSMVEKAMSKDVGKPIPKRAYNKEIDLSIIGFGAIVLMGQEQSDANNEVARAIGRGINYFDVAPSYGKGEAERKLGPALKPYREEVFLACKTGERDAEGARREFENSLKTLQTDYFDLYQLHNMHKPEDIEQAFAPGGVMELLVRAREEGKVRHLGFSAHDEDVALELLDRFEWDSVLFPVNHVCFATSGFGKQLLEKAKKKDVARLALKALAHTPWDNKEQKKESGYTKCWYRPIDDLELVRNALYFTLSQDLTAAIPPGDERIYRMAENLVAGFHPLTDDEQVALLASVRNLTPLFPVSD</sequence>
<keyword evidence="3" id="KW-1185">Reference proteome</keyword>
<dbReference type="RefSeq" id="WP_222846500.1">
    <property type="nucleotide sequence ID" value="NZ_CAAHFH010000004.1"/>
</dbReference>
<dbReference type="PANTHER" id="PTHR43312:SF1">
    <property type="entry name" value="NADP-DEPENDENT OXIDOREDUCTASE DOMAIN-CONTAINING PROTEIN"/>
    <property type="match status" value="1"/>
</dbReference>
<proteinExistence type="predicted"/>
<evidence type="ECO:0000313" key="3">
    <source>
        <dbReference type="Proteomes" id="UP000346198"/>
    </source>
</evidence>
<dbReference type="InterPro" id="IPR023210">
    <property type="entry name" value="NADP_OxRdtase_dom"/>
</dbReference>
<dbReference type="PANTHER" id="PTHR43312">
    <property type="entry name" value="D-THREO-ALDOSE 1-DEHYDROGENASE"/>
    <property type="match status" value="1"/>
</dbReference>
<organism evidence="2 3">
    <name type="scientific">Pontiella sulfatireligans</name>
    <dbReference type="NCBI Taxonomy" id="2750658"/>
    <lineage>
        <taxon>Bacteria</taxon>
        <taxon>Pseudomonadati</taxon>
        <taxon>Kiritimatiellota</taxon>
        <taxon>Kiritimatiellia</taxon>
        <taxon>Kiritimatiellales</taxon>
        <taxon>Pontiellaceae</taxon>
        <taxon>Pontiella</taxon>
    </lineage>
</organism>
<dbReference type="SUPFAM" id="SSF51430">
    <property type="entry name" value="NAD(P)-linked oxidoreductase"/>
    <property type="match status" value="1"/>
</dbReference>
<reference evidence="2 3" key="1">
    <citation type="submission" date="2019-04" db="EMBL/GenBank/DDBJ databases">
        <authorList>
            <person name="Van Vliet M D."/>
        </authorList>
    </citation>
    <scope>NUCLEOTIDE SEQUENCE [LARGE SCALE GENOMIC DNA]</scope>
    <source>
        <strain evidence="2 3">F21</strain>
    </source>
</reference>
<dbReference type="InterPro" id="IPR053135">
    <property type="entry name" value="AKR2_Oxidoreductase"/>
</dbReference>
<name>A0A6C2UUA1_9BACT</name>